<proteinExistence type="predicted"/>
<dbReference type="EMBL" id="CABPSK010000004">
    <property type="protein sequence ID" value="VVE45749.1"/>
    <property type="molecule type" value="Genomic_DNA"/>
</dbReference>
<sequence>MNFRDPLAPQQSIAQAPRDVRKSPYREALPRNLLAPVVPLAVANGGIRYVDVIDPAGWIDVQIPRNIVFLKGDVFRLYWGIEGDVVDVIIGEDPNAPMRTIRAPVPKVIEAGEGDIEVWYERVSPFDEVPVPSPRTTVRVKITVPGGFDPDQTTPINENLAPAILPPGPIQKPIPAQGLPVTILAWENMAEGDRLILRWGSQSVPVPPLDASQVGQDLVVMVSEQVIDDAGDSENMPVSYDIRDIVNNWSKWAPNAYIEVDVGGSNYMAPDVNELVGDELDFDALNGGDATAVVIRNADMAAGDSVELTFEGHAFGGHDVTYTDTKTLTANSLLFPLPNDVLGQAVPGQGSVYYRVSGAGGVAKGRSSRTSFTMTGTPVSLPAPGVREAVGGTLDPANAANGATVDIAAWAGMAVGDTVTMHWVGTNAGGAPVSYTDYRSLDTGDVGNTVTFLVPYNNIAAFAGGRADVYYTVQAGQGSRESQHLPLNVLAIVQLAPPFVGGEVGGELDPELVPDGASLTMPAWPEMTPGDSVTWFWLGTSAGGQATGTITVTEVGPVTVTVPRGVIEINANGGDTVSALYEITRVGGTSLTSLARVFKVLPLPALMLDPPVVEEAIDGVLDPANVDVDATVSVAPYPGMESGQLVTMRFGAGTGAGEHTASVLITGSNVGRTVQMFVPKAKVEFFEGRTVTVNYSVRTSSGEIDSRDLVLTVRSQVLLPPPSVTEAEGDYLPEDAYTRGVTTVIHQHPEMAAGDRIDLYWGEGAREYHDDVPIIVPMDFPFSVPKDVVDRWFGTVVPVRYTITRGNTVMHSEVLSLRVALPLPAPEVLEAPDGVLDPVDAQEGVTVRVAYEGMTTGDEIELFLDGGSGFGKHPGNANGQVSIAVPANRIAPYVGQTVPVHYTVTRNGRVSASGILSLVVGEFAEDALPTPVIPEAEDGMLKLSSFDGDPSVTVSPWPLIAAGQKVWLRCYATLENGGNDTIVLLQGHSLTALEATRGLSQRIPRARLEALRNESPLVVELTVTFDGGDDEAQATLFPELRLTIEVLPEFEVPNTDMILNGRAVKQTWPRTGAEAPGNWEARPATGGVPPYTYTSGNAGIATVNAVGTVIGQGNGTTTITVRDSRGTATWYRVIVSNVFQFMWLDSSATPEQAVAWKNSIPGAIGIDPDVAALVRSIYTSGEKPSGGFTYWACQLAGCEGTRRPTYTSERLLLGCGHPEIEFLNRAVCLVPKNG</sequence>
<dbReference type="GeneID" id="300406387"/>
<evidence type="ECO:0008006" key="4">
    <source>
        <dbReference type="Google" id="ProtNLM"/>
    </source>
</evidence>
<dbReference type="AlphaFoldDB" id="A0A5E4YAG8"/>
<keyword evidence="3" id="KW-1185">Reference proteome</keyword>
<gene>
    <name evidence="2" type="ORF">PPN31114_04403</name>
</gene>
<evidence type="ECO:0000313" key="2">
    <source>
        <dbReference type="EMBL" id="VVE45749.1"/>
    </source>
</evidence>
<reference evidence="2 3" key="1">
    <citation type="submission" date="2019-08" db="EMBL/GenBank/DDBJ databases">
        <authorList>
            <person name="Peeters C."/>
        </authorList>
    </citation>
    <scope>NUCLEOTIDE SEQUENCE [LARGE SCALE GENOMIC DNA]</scope>
    <source>
        <strain evidence="2 3">LMG 31114</strain>
    </source>
</reference>
<dbReference type="SUPFAM" id="SSF49373">
    <property type="entry name" value="Invasin/intimin cell-adhesion fragments"/>
    <property type="match status" value="1"/>
</dbReference>
<feature type="region of interest" description="Disordered" evidence="1">
    <location>
        <begin position="1"/>
        <end position="21"/>
    </location>
</feature>
<dbReference type="Proteomes" id="UP000366945">
    <property type="component" value="Unassembled WGS sequence"/>
</dbReference>
<protein>
    <recommendedName>
        <fullName evidence="4">BIG2 domain-containing protein</fullName>
    </recommendedName>
</protein>
<name>A0A5E4YAG8_9BURK</name>
<evidence type="ECO:0000256" key="1">
    <source>
        <dbReference type="SAM" id="MobiDB-lite"/>
    </source>
</evidence>
<evidence type="ECO:0000313" key="3">
    <source>
        <dbReference type="Proteomes" id="UP000366945"/>
    </source>
</evidence>
<dbReference type="Gene3D" id="2.60.40.1080">
    <property type="match status" value="1"/>
</dbReference>
<dbReference type="InterPro" id="IPR008964">
    <property type="entry name" value="Invasin/intimin_cell_adhesion"/>
</dbReference>
<accession>A0A5E4YAG8</accession>
<dbReference type="RefSeq" id="WP_150681586.1">
    <property type="nucleotide sequence ID" value="NZ_CABPSK010000004.1"/>
</dbReference>
<dbReference type="OrthoDB" id="8577868at2"/>
<organism evidence="2 3">
    <name type="scientific">Pandoraea pneumonica</name>
    <dbReference type="NCBI Taxonomy" id="2508299"/>
    <lineage>
        <taxon>Bacteria</taxon>
        <taxon>Pseudomonadati</taxon>
        <taxon>Pseudomonadota</taxon>
        <taxon>Betaproteobacteria</taxon>
        <taxon>Burkholderiales</taxon>
        <taxon>Burkholderiaceae</taxon>
        <taxon>Pandoraea</taxon>
    </lineage>
</organism>